<dbReference type="AlphaFoldDB" id="A0AAN1J6X0"/>
<gene>
    <name evidence="2" type="ORF">C2L64_09860</name>
</gene>
<evidence type="ECO:0000259" key="1">
    <source>
        <dbReference type="PROSITE" id="PS51186"/>
    </source>
</evidence>
<feature type="domain" description="N-acetyltransferase" evidence="1">
    <location>
        <begin position="6"/>
        <end position="150"/>
    </location>
</feature>
<dbReference type="EMBL" id="CP026105">
    <property type="protein sequence ID" value="AUT68594.1"/>
    <property type="molecule type" value="Genomic_DNA"/>
</dbReference>
<accession>A0AAN1J6X0</accession>
<dbReference type="GO" id="GO:0016747">
    <property type="term" value="F:acyltransferase activity, transferring groups other than amino-acyl groups"/>
    <property type="evidence" value="ECO:0007669"/>
    <property type="project" value="InterPro"/>
</dbReference>
<dbReference type="InterPro" id="IPR000182">
    <property type="entry name" value="GNAT_dom"/>
</dbReference>
<dbReference type="KEGG" id="phs:C2L64_09860"/>
<dbReference type="GeneID" id="55528641"/>
<dbReference type="InterPro" id="IPR016181">
    <property type="entry name" value="Acyl_CoA_acyltransferase"/>
</dbReference>
<organism evidence="2 3">
    <name type="scientific">Paraburkholderia hospita</name>
    <dbReference type="NCBI Taxonomy" id="169430"/>
    <lineage>
        <taxon>Bacteria</taxon>
        <taxon>Pseudomonadati</taxon>
        <taxon>Pseudomonadota</taxon>
        <taxon>Betaproteobacteria</taxon>
        <taxon>Burkholderiales</taxon>
        <taxon>Burkholderiaceae</taxon>
        <taxon>Paraburkholderia</taxon>
    </lineage>
</organism>
<evidence type="ECO:0000313" key="2">
    <source>
        <dbReference type="EMBL" id="AUT68594.1"/>
    </source>
</evidence>
<dbReference type="PROSITE" id="PS51186">
    <property type="entry name" value="GNAT"/>
    <property type="match status" value="1"/>
</dbReference>
<dbReference type="Proteomes" id="UP000236649">
    <property type="component" value="Chromosome 1"/>
</dbReference>
<dbReference type="Pfam" id="PF13673">
    <property type="entry name" value="Acetyltransf_10"/>
    <property type="match status" value="1"/>
</dbReference>
<proteinExistence type="predicted"/>
<name>A0AAN1J6X0_9BURK</name>
<sequence length="178" mass="20393">MNWKTLEFDQLSARELYLIMRARSAVFVVEQWHIHLDADGHDEGALHLFAAEDMTRQMPILAYARIQPGDSEDPDVVIDKILTSPARRSDGTALALIERALHDICKRWPGRAVRVTAQVGLRGFYEQFGFRKTDGPFLDHGTPYIGLRWQPRTGSQSLFAAQWREREDATPINTFELQ</sequence>
<dbReference type="SUPFAM" id="SSF55729">
    <property type="entry name" value="Acyl-CoA N-acyltransferases (Nat)"/>
    <property type="match status" value="1"/>
</dbReference>
<protein>
    <submittedName>
        <fullName evidence="2">GNAT family N-acetyltransferase</fullName>
    </submittedName>
</protein>
<reference evidence="2 3" key="1">
    <citation type="submission" date="2018-01" db="EMBL/GenBank/DDBJ databases">
        <title>Species boundaries and ecological features among Paraburkholderia terrae DSMZ17804T, P. hospita DSMZ17164T and P. caribensis DSMZ13236T.</title>
        <authorList>
            <person name="Pratama A.A."/>
        </authorList>
    </citation>
    <scope>NUCLEOTIDE SEQUENCE [LARGE SCALE GENOMIC DNA]</scope>
    <source>
        <strain evidence="2 3">DSM 17164</strain>
    </source>
</reference>
<dbReference type="RefSeq" id="WP_090838799.1">
    <property type="nucleotide sequence ID" value="NZ_CADFGJ010000009.1"/>
</dbReference>
<evidence type="ECO:0000313" key="3">
    <source>
        <dbReference type="Proteomes" id="UP000236649"/>
    </source>
</evidence>
<dbReference type="Gene3D" id="3.40.630.30">
    <property type="match status" value="1"/>
</dbReference>